<evidence type="ECO:0000313" key="5">
    <source>
        <dbReference type="EMBL" id="KAK1761297.1"/>
    </source>
</evidence>
<gene>
    <name evidence="5" type="ORF">QBC47DRAFT_419693</name>
</gene>
<dbReference type="InterPro" id="IPR050645">
    <property type="entry name" value="Histidine_acid_phosphatase"/>
</dbReference>
<dbReference type="Pfam" id="PF00328">
    <property type="entry name" value="His_Phos_2"/>
    <property type="match status" value="1"/>
</dbReference>
<feature type="compositionally biased region" description="Basic and acidic residues" evidence="2">
    <location>
        <begin position="523"/>
        <end position="534"/>
    </location>
</feature>
<organism evidence="5 6">
    <name type="scientific">Echria macrotheca</name>
    <dbReference type="NCBI Taxonomy" id="438768"/>
    <lineage>
        <taxon>Eukaryota</taxon>
        <taxon>Fungi</taxon>
        <taxon>Dikarya</taxon>
        <taxon>Ascomycota</taxon>
        <taxon>Pezizomycotina</taxon>
        <taxon>Sordariomycetes</taxon>
        <taxon>Sordariomycetidae</taxon>
        <taxon>Sordariales</taxon>
        <taxon>Schizotheciaceae</taxon>
        <taxon>Echria</taxon>
    </lineage>
</organism>
<dbReference type="InterPro" id="IPR000560">
    <property type="entry name" value="His_Pase_clade-2"/>
</dbReference>
<keyword evidence="3" id="KW-1133">Transmembrane helix</keyword>
<dbReference type="SUPFAM" id="SSF53254">
    <property type="entry name" value="Phosphoglycerate mutase-like"/>
    <property type="match status" value="1"/>
</dbReference>
<feature type="chain" id="PRO_5042462075" evidence="4">
    <location>
        <begin position="19"/>
        <end position="572"/>
    </location>
</feature>
<dbReference type="Proteomes" id="UP001239445">
    <property type="component" value="Unassembled WGS sequence"/>
</dbReference>
<feature type="transmembrane region" description="Helical" evidence="3">
    <location>
        <begin position="450"/>
        <end position="479"/>
    </location>
</feature>
<dbReference type="PANTHER" id="PTHR11567:SF127">
    <property type="entry name" value="HISTIDINE ACID PHOSPHATASE"/>
    <property type="match status" value="1"/>
</dbReference>
<feature type="region of interest" description="Disordered" evidence="2">
    <location>
        <begin position="523"/>
        <end position="572"/>
    </location>
</feature>
<dbReference type="EMBL" id="MU839827">
    <property type="protein sequence ID" value="KAK1761297.1"/>
    <property type="molecule type" value="Genomic_DNA"/>
</dbReference>
<feature type="signal peptide" evidence="4">
    <location>
        <begin position="1"/>
        <end position="18"/>
    </location>
</feature>
<comment type="similarity">
    <text evidence="1">Belongs to the histidine acid phosphatase family.</text>
</comment>
<proteinExistence type="inferred from homology"/>
<protein>
    <submittedName>
        <fullName evidence="5">Histidine phosphatase superfamily</fullName>
    </submittedName>
</protein>
<dbReference type="AlphaFoldDB" id="A0AAJ0BNS0"/>
<sequence>MAPLAAWGLVLLAATGRAQTLSEHVWSSVVWVLNGERTPLWGSLPEPVLTPAGAQQMFSQGALIRNRYLRENETELNTEFKPIVDIEGNAIDNSQLSILTNTDQFMVNSAQAFAQGLYPPILQAFAENNGGMDAARTPNGSIVNYPLGGYQYANMRTASVLDFESVWIGGHIGCTAYTESLLTFRADDIVETVYNNTLNFYQTLWAEVLHEVFPPSMANFGNAYLLYDYASFRYNHDNATRANVSEGEMAMMARFASTEQRNKNANLSVSGYNQGDMIRAVAGRTMASKTLSWFRENMRMAGATNKLNLAFTTLEPFVAFFALSGLIIGDHAADFKPLPEPGAMMVFEMFSISENATVYPDPEDLWVRFLYRNGTDENDILTPYPLFNGSEIKIPLATFLNGIQQFGVSTISQWCNLCDSISLFCQDLQGGYGGSGGSSSGSGSGGPSPVLAGVIGAAVTLLVAGILFLAAVAFGVVSFRRADDAKTRSATLGGFKGAEKMASDTDLAFAKSGARHERTGSWELRGGKGQEEGVKPTPAGVTVQSRDLTHPKNDDDDAISVYGQAPVKPREF</sequence>
<reference evidence="5" key="1">
    <citation type="submission" date="2023-06" db="EMBL/GenBank/DDBJ databases">
        <title>Genome-scale phylogeny and comparative genomics of the fungal order Sordariales.</title>
        <authorList>
            <consortium name="Lawrence Berkeley National Laboratory"/>
            <person name="Hensen N."/>
            <person name="Bonometti L."/>
            <person name="Westerberg I."/>
            <person name="Brannstrom I.O."/>
            <person name="Guillou S."/>
            <person name="Cros-Aarteil S."/>
            <person name="Calhoun S."/>
            <person name="Haridas S."/>
            <person name="Kuo A."/>
            <person name="Mondo S."/>
            <person name="Pangilinan J."/>
            <person name="Riley R."/>
            <person name="Labutti K."/>
            <person name="Andreopoulos B."/>
            <person name="Lipzen A."/>
            <person name="Chen C."/>
            <person name="Yanf M."/>
            <person name="Daum C."/>
            <person name="Ng V."/>
            <person name="Clum A."/>
            <person name="Steindorff A."/>
            <person name="Ohm R."/>
            <person name="Martin F."/>
            <person name="Silar P."/>
            <person name="Natvig D."/>
            <person name="Lalanne C."/>
            <person name="Gautier V."/>
            <person name="Ament-Velasquez S.L."/>
            <person name="Kruys A."/>
            <person name="Hutchinson M.I."/>
            <person name="Powell A.J."/>
            <person name="Barry K."/>
            <person name="Miller A.N."/>
            <person name="Grigoriev I.V."/>
            <person name="Debuchy R."/>
            <person name="Gladieux P."/>
            <person name="Thoren M.H."/>
            <person name="Johannesson H."/>
        </authorList>
    </citation>
    <scope>NUCLEOTIDE SEQUENCE</scope>
    <source>
        <strain evidence="5">PSN4</strain>
    </source>
</reference>
<dbReference type="PANTHER" id="PTHR11567">
    <property type="entry name" value="ACID PHOSPHATASE-RELATED"/>
    <property type="match status" value="1"/>
</dbReference>
<evidence type="ECO:0000256" key="1">
    <source>
        <dbReference type="ARBA" id="ARBA00005375"/>
    </source>
</evidence>
<evidence type="ECO:0000256" key="2">
    <source>
        <dbReference type="SAM" id="MobiDB-lite"/>
    </source>
</evidence>
<dbReference type="Gene3D" id="3.40.50.1240">
    <property type="entry name" value="Phosphoglycerate mutase-like"/>
    <property type="match status" value="1"/>
</dbReference>
<keyword evidence="4" id="KW-0732">Signal</keyword>
<evidence type="ECO:0000313" key="6">
    <source>
        <dbReference type="Proteomes" id="UP001239445"/>
    </source>
</evidence>
<comment type="caution">
    <text evidence="5">The sequence shown here is derived from an EMBL/GenBank/DDBJ whole genome shotgun (WGS) entry which is preliminary data.</text>
</comment>
<dbReference type="GO" id="GO:0016791">
    <property type="term" value="F:phosphatase activity"/>
    <property type="evidence" value="ECO:0007669"/>
    <property type="project" value="TreeGrafter"/>
</dbReference>
<keyword evidence="3" id="KW-0812">Transmembrane</keyword>
<accession>A0AAJ0BNS0</accession>
<keyword evidence="3" id="KW-0472">Membrane</keyword>
<keyword evidence="6" id="KW-1185">Reference proteome</keyword>
<evidence type="ECO:0000256" key="3">
    <source>
        <dbReference type="SAM" id="Phobius"/>
    </source>
</evidence>
<dbReference type="InterPro" id="IPR029033">
    <property type="entry name" value="His_PPase_superfam"/>
</dbReference>
<evidence type="ECO:0000256" key="4">
    <source>
        <dbReference type="SAM" id="SignalP"/>
    </source>
</evidence>
<name>A0AAJ0BNS0_9PEZI</name>